<keyword evidence="1" id="KW-1185">Reference proteome</keyword>
<dbReference type="InterPro" id="IPR035992">
    <property type="entry name" value="Ricin_B-like_lectins"/>
</dbReference>
<name>A0A6P5YJK4_DURZI</name>
<dbReference type="PROSITE" id="PS50231">
    <property type="entry name" value="RICIN_B_LECTIN"/>
    <property type="match status" value="2"/>
</dbReference>
<dbReference type="GeneID" id="111292544"/>
<sequence>MIFYCNSAVSDATKWEIWSDGTIINPRSGLVLTGSKDSSGMINLIVDSNSYGSRQAWYVSNNTNPSVTTIVGYNGECLLASGTLVWLERCLSNDAEQQWAIYLDGTIRPQKNRLGCLKYTDEILVTVGTAMDGMRNGGDFIAMAPFSMR</sequence>
<accession>A0A6P5YJK4</accession>
<dbReference type="SUPFAM" id="SSF50370">
    <property type="entry name" value="Ricin B-like lectins"/>
    <property type="match status" value="1"/>
</dbReference>
<gene>
    <name evidence="2" type="primary">LOC111292544</name>
</gene>
<evidence type="ECO:0000313" key="1">
    <source>
        <dbReference type="Proteomes" id="UP000515121"/>
    </source>
</evidence>
<dbReference type="Gene3D" id="2.80.10.50">
    <property type="match status" value="2"/>
</dbReference>
<evidence type="ECO:0000313" key="2">
    <source>
        <dbReference type="RefSeq" id="XP_022740708.1"/>
    </source>
</evidence>
<dbReference type="OrthoDB" id="1642280at2759"/>
<dbReference type="AlphaFoldDB" id="A0A6P5YJK4"/>
<dbReference type="RefSeq" id="XP_022740708.1">
    <property type="nucleotide sequence ID" value="XM_022884973.1"/>
</dbReference>
<dbReference type="Proteomes" id="UP000515121">
    <property type="component" value="Unplaced"/>
</dbReference>
<proteinExistence type="predicted"/>
<reference evidence="2" key="1">
    <citation type="submission" date="2025-08" db="UniProtKB">
        <authorList>
            <consortium name="RefSeq"/>
        </authorList>
    </citation>
    <scope>IDENTIFICATION</scope>
    <source>
        <tissue evidence="2">Fruit stalk</tissue>
    </source>
</reference>
<dbReference type="KEGG" id="dzi:111292544"/>
<protein>
    <submittedName>
        <fullName evidence="2">Ricin-like</fullName>
    </submittedName>
</protein>
<organism evidence="1 2">
    <name type="scientific">Durio zibethinus</name>
    <name type="common">Durian</name>
    <dbReference type="NCBI Taxonomy" id="66656"/>
    <lineage>
        <taxon>Eukaryota</taxon>
        <taxon>Viridiplantae</taxon>
        <taxon>Streptophyta</taxon>
        <taxon>Embryophyta</taxon>
        <taxon>Tracheophyta</taxon>
        <taxon>Spermatophyta</taxon>
        <taxon>Magnoliopsida</taxon>
        <taxon>eudicotyledons</taxon>
        <taxon>Gunneridae</taxon>
        <taxon>Pentapetalae</taxon>
        <taxon>rosids</taxon>
        <taxon>malvids</taxon>
        <taxon>Malvales</taxon>
        <taxon>Malvaceae</taxon>
        <taxon>Helicteroideae</taxon>
        <taxon>Durio</taxon>
    </lineage>
</organism>